<name>W4VF62_9BACI</name>
<dbReference type="InterPro" id="IPR018060">
    <property type="entry name" value="HTH_AraC"/>
</dbReference>
<dbReference type="GO" id="GO:0016020">
    <property type="term" value="C:membrane"/>
    <property type="evidence" value="ECO:0007669"/>
    <property type="project" value="InterPro"/>
</dbReference>
<accession>W4VF62</accession>
<dbReference type="InterPro" id="IPR036890">
    <property type="entry name" value="HATPase_C_sf"/>
</dbReference>
<evidence type="ECO:0000259" key="2">
    <source>
        <dbReference type="PROSITE" id="PS01124"/>
    </source>
</evidence>
<dbReference type="Gene3D" id="1.10.10.60">
    <property type="entry name" value="Homeodomain-like"/>
    <property type="match status" value="1"/>
</dbReference>
<dbReference type="PANTHER" id="PTHR42713">
    <property type="entry name" value="HISTIDINE KINASE-RELATED"/>
    <property type="match status" value="1"/>
</dbReference>
<dbReference type="InterPro" id="IPR011006">
    <property type="entry name" value="CheY-like_superfamily"/>
</dbReference>
<dbReference type="GO" id="GO:0003700">
    <property type="term" value="F:DNA-binding transcription factor activity"/>
    <property type="evidence" value="ECO:0007669"/>
    <property type="project" value="InterPro"/>
</dbReference>
<dbReference type="SUPFAM" id="SSF55874">
    <property type="entry name" value="ATPase domain of HSP90 chaperone/DNA topoisomerase II/histidine kinase"/>
    <property type="match status" value="1"/>
</dbReference>
<dbReference type="Gene3D" id="3.40.50.2300">
    <property type="match status" value="1"/>
</dbReference>
<keyword evidence="4" id="KW-0808">Transferase</keyword>
<dbReference type="InterPro" id="IPR041522">
    <property type="entry name" value="CdaR_GGDEF"/>
</dbReference>
<evidence type="ECO:0000313" key="5">
    <source>
        <dbReference type="Proteomes" id="UP000019102"/>
    </source>
</evidence>
<dbReference type="SMART" id="SM00387">
    <property type="entry name" value="HATPase_c"/>
    <property type="match status" value="1"/>
</dbReference>
<dbReference type="AlphaFoldDB" id="W4VF62"/>
<dbReference type="PANTHER" id="PTHR42713:SF2">
    <property type="entry name" value="TWO-COMPONENT SENSOR KINASE YESM"/>
    <property type="match status" value="1"/>
</dbReference>
<protein>
    <submittedName>
        <fullName evidence="4">Two-component sensor histidine kinase</fullName>
    </submittedName>
</protein>
<sequence>MQAQINPPHFLYNTLDTIIWLAEAKEHQSVIELTKALSQYSRISLNKGKDWITIADEIAHIDSYLYIQKTRYEDVLDVSVQVDSNIFNYHILKLLLQPIVENAIYHGIKNKRGKGFLRINGTIEGQDRIRFEVVDNGIGMDEIRLEKLRSHLINGEVIPETKNGFGLINVQQRIQLYYGKEYGLKINSWKGSGTRVTITIPKLGGETEKMKKIFLVDDEAVIRRGISQKIEWEKEGFIYCGDASDGEMALPLIEKHQPDIVITDIKMPFMDGLTLSKNIKEKMPATKIIILSGHDEFEYAQQAIRLQVEEYCLKPVSSEDLLMILRKVKIEMDSKPVFFTPPLETKEDFYELLCKGSLSTEEILYQVKSLQVDLMASYYVVFVIENNNKTMELLHLFEQYQPLYFIKNTKWVIILKHDAEHMLIEQITKIREQLSPILFGIGSIETRTEHITLSYENAIEAYSYSRAIQAYTSSVFLQKNDVIHQDLMKAADRRKLIQFLKFGHREQISRFIPQYAEVILNKKKLSNIFIYYFLLDFTITIRHHMEETEQYNVDIVQTVHHAETDIHQVKTKDQMIDYMNKMLQPLFLDKDTSKYGKVIHQVKQVISESYQDSSLSLQQIASEVNISAAYLSSIFSKEMKQTITEFFNKKKNCKGEGIVRSDK</sequence>
<dbReference type="STRING" id="1298598.JCM21714_1013"/>
<gene>
    <name evidence="4" type="ORF">JCM21714_1013</name>
</gene>
<dbReference type="Pfam" id="PF06580">
    <property type="entry name" value="His_kinase"/>
    <property type="match status" value="1"/>
</dbReference>
<evidence type="ECO:0000259" key="3">
    <source>
        <dbReference type="PROSITE" id="PS50110"/>
    </source>
</evidence>
<feature type="domain" description="Response regulatory" evidence="3">
    <location>
        <begin position="212"/>
        <end position="329"/>
    </location>
</feature>
<dbReference type="eggNOG" id="COG2972">
    <property type="taxonomic scope" value="Bacteria"/>
</dbReference>
<dbReference type="eggNOG" id="COG4753">
    <property type="taxonomic scope" value="Bacteria"/>
</dbReference>
<reference evidence="4 5" key="1">
    <citation type="journal article" date="2014" name="Genome Announc.">
        <title>Draft Genome Sequence of the Boron-Tolerant and Moderately Halotolerant Bacterium Gracilibacillus boraciitolerans JCM 21714T.</title>
        <authorList>
            <person name="Ahmed I."/>
            <person name="Oshima K."/>
            <person name="Suda W."/>
            <person name="Kitamura K."/>
            <person name="Iida T."/>
            <person name="Ohmori Y."/>
            <person name="Fujiwara T."/>
            <person name="Hattori M."/>
            <person name="Ohkuma M."/>
        </authorList>
    </citation>
    <scope>NUCLEOTIDE SEQUENCE [LARGE SCALE GENOMIC DNA]</scope>
    <source>
        <strain evidence="4 5">JCM 21714</strain>
    </source>
</reference>
<feature type="modified residue" description="4-aspartylphosphate" evidence="1">
    <location>
        <position position="264"/>
    </location>
</feature>
<evidence type="ECO:0000313" key="4">
    <source>
        <dbReference type="EMBL" id="GAE92035.1"/>
    </source>
</evidence>
<dbReference type="SUPFAM" id="SSF52172">
    <property type="entry name" value="CheY-like"/>
    <property type="match status" value="1"/>
</dbReference>
<dbReference type="Proteomes" id="UP000019102">
    <property type="component" value="Unassembled WGS sequence"/>
</dbReference>
<dbReference type="SMART" id="SM00448">
    <property type="entry name" value="REC"/>
    <property type="match status" value="1"/>
</dbReference>
<dbReference type="InterPro" id="IPR051552">
    <property type="entry name" value="HptR"/>
</dbReference>
<dbReference type="GO" id="GO:0000155">
    <property type="term" value="F:phosphorelay sensor kinase activity"/>
    <property type="evidence" value="ECO:0007669"/>
    <property type="project" value="InterPro"/>
</dbReference>
<proteinExistence type="predicted"/>
<dbReference type="PROSITE" id="PS50110">
    <property type="entry name" value="RESPONSE_REGULATORY"/>
    <property type="match status" value="1"/>
</dbReference>
<dbReference type="PROSITE" id="PS01124">
    <property type="entry name" value="HTH_ARAC_FAMILY_2"/>
    <property type="match status" value="1"/>
</dbReference>
<dbReference type="GO" id="GO:0043565">
    <property type="term" value="F:sequence-specific DNA binding"/>
    <property type="evidence" value="ECO:0007669"/>
    <property type="project" value="InterPro"/>
</dbReference>
<dbReference type="Pfam" id="PF00072">
    <property type="entry name" value="Response_reg"/>
    <property type="match status" value="1"/>
</dbReference>
<dbReference type="Pfam" id="PF17853">
    <property type="entry name" value="GGDEF_2"/>
    <property type="match status" value="1"/>
</dbReference>
<dbReference type="InterPro" id="IPR010559">
    <property type="entry name" value="Sig_transdc_His_kin_internal"/>
</dbReference>
<dbReference type="InterPro" id="IPR003594">
    <property type="entry name" value="HATPase_dom"/>
</dbReference>
<dbReference type="Pfam" id="PF02518">
    <property type="entry name" value="HATPase_c"/>
    <property type="match status" value="1"/>
</dbReference>
<dbReference type="EMBL" id="BAVS01000002">
    <property type="protein sequence ID" value="GAE92035.1"/>
    <property type="molecule type" value="Genomic_DNA"/>
</dbReference>
<dbReference type="Gene3D" id="3.30.565.10">
    <property type="entry name" value="Histidine kinase-like ATPase, C-terminal domain"/>
    <property type="match status" value="1"/>
</dbReference>
<keyword evidence="5" id="KW-1185">Reference proteome</keyword>
<evidence type="ECO:0000256" key="1">
    <source>
        <dbReference type="PROSITE-ProRule" id="PRU00169"/>
    </source>
</evidence>
<comment type="caution">
    <text evidence="4">The sequence shown here is derived from an EMBL/GenBank/DDBJ whole genome shotgun (WGS) entry which is preliminary data.</text>
</comment>
<dbReference type="InterPro" id="IPR001789">
    <property type="entry name" value="Sig_transdc_resp-reg_receiver"/>
</dbReference>
<organism evidence="4 5">
    <name type="scientific">Gracilibacillus boraciitolerans JCM 21714</name>
    <dbReference type="NCBI Taxonomy" id="1298598"/>
    <lineage>
        <taxon>Bacteria</taxon>
        <taxon>Bacillati</taxon>
        <taxon>Bacillota</taxon>
        <taxon>Bacilli</taxon>
        <taxon>Bacillales</taxon>
        <taxon>Bacillaceae</taxon>
        <taxon>Gracilibacillus</taxon>
    </lineage>
</organism>
<keyword evidence="4" id="KW-0418">Kinase</keyword>
<feature type="domain" description="HTH araC/xylS-type" evidence="2">
    <location>
        <begin position="600"/>
        <end position="663"/>
    </location>
</feature>
<dbReference type="CDD" id="cd17536">
    <property type="entry name" value="REC_YesN-like"/>
    <property type="match status" value="1"/>
</dbReference>
<keyword evidence="1" id="KW-0597">Phosphoprotein</keyword>